<name>A0A917J530_9BACT</name>
<reference evidence="1" key="2">
    <citation type="submission" date="2020-09" db="EMBL/GenBank/DDBJ databases">
        <authorList>
            <person name="Sun Q."/>
            <person name="Zhou Y."/>
        </authorList>
    </citation>
    <scope>NUCLEOTIDE SEQUENCE</scope>
    <source>
        <strain evidence="1">CGMCC 1.15290</strain>
    </source>
</reference>
<accession>A0A917J530</accession>
<sequence>MLVLYYYSIREINIEMLSNRAYKYLSTIKRDKNYIVDDRSKVVKYMEGQGIPVFEAVVNYQMKYSGLKLGVYGKPREMFKAWLFSAKEILKNAPIDCFEVNGRHYFDFGDYEAAPVSFVLAEDGEVCIYDELRDAVNCLYSSFEKLIEGYALHDLLRRDQQYEHPYYYNLINEKAFATQTSQYFRYSRASDAYNEWVSMNGIFIQKSKWLSDSGLSFLHFYGGNQVTCEALIQKMKDEGIVD</sequence>
<protein>
    <submittedName>
        <fullName evidence="1">Uncharacterized protein</fullName>
    </submittedName>
</protein>
<evidence type="ECO:0000313" key="1">
    <source>
        <dbReference type="EMBL" id="GGH77982.1"/>
    </source>
</evidence>
<keyword evidence="2" id="KW-1185">Reference proteome</keyword>
<evidence type="ECO:0000313" key="2">
    <source>
        <dbReference type="Proteomes" id="UP000627292"/>
    </source>
</evidence>
<dbReference type="EMBL" id="BMIB01000004">
    <property type="protein sequence ID" value="GGH77982.1"/>
    <property type="molecule type" value="Genomic_DNA"/>
</dbReference>
<gene>
    <name evidence="1" type="ORF">GCM10011379_45150</name>
</gene>
<reference evidence="1" key="1">
    <citation type="journal article" date="2014" name="Int. J. Syst. Evol. Microbiol.">
        <title>Complete genome sequence of Corynebacterium casei LMG S-19264T (=DSM 44701T), isolated from a smear-ripened cheese.</title>
        <authorList>
            <consortium name="US DOE Joint Genome Institute (JGI-PGF)"/>
            <person name="Walter F."/>
            <person name="Albersmeier A."/>
            <person name="Kalinowski J."/>
            <person name="Ruckert C."/>
        </authorList>
    </citation>
    <scope>NUCLEOTIDE SEQUENCE</scope>
    <source>
        <strain evidence="1">CGMCC 1.15290</strain>
    </source>
</reference>
<proteinExistence type="predicted"/>
<organism evidence="1 2">
    <name type="scientific">Filimonas zeae</name>
    <dbReference type="NCBI Taxonomy" id="1737353"/>
    <lineage>
        <taxon>Bacteria</taxon>
        <taxon>Pseudomonadati</taxon>
        <taxon>Bacteroidota</taxon>
        <taxon>Chitinophagia</taxon>
        <taxon>Chitinophagales</taxon>
        <taxon>Chitinophagaceae</taxon>
        <taxon>Filimonas</taxon>
    </lineage>
</organism>
<dbReference type="AlphaFoldDB" id="A0A917J530"/>
<dbReference type="Proteomes" id="UP000627292">
    <property type="component" value="Unassembled WGS sequence"/>
</dbReference>
<comment type="caution">
    <text evidence="1">The sequence shown here is derived from an EMBL/GenBank/DDBJ whole genome shotgun (WGS) entry which is preliminary data.</text>
</comment>